<evidence type="ECO:0000256" key="2">
    <source>
        <dbReference type="ARBA" id="ARBA00010421"/>
    </source>
</evidence>
<dbReference type="KEGG" id="glz:GLAREA_03453"/>
<dbReference type="CDD" id="cd22778">
    <property type="entry name" value="DPBB_CEPL-like"/>
    <property type="match status" value="1"/>
</dbReference>
<feature type="chain" id="PRO_5004508128" evidence="4">
    <location>
        <begin position="19"/>
        <end position="137"/>
    </location>
</feature>
<dbReference type="EMBL" id="KE145363">
    <property type="protein sequence ID" value="EPE30486.1"/>
    <property type="molecule type" value="Genomic_DNA"/>
</dbReference>
<evidence type="ECO:0000256" key="4">
    <source>
        <dbReference type="SAM" id="SignalP"/>
    </source>
</evidence>
<dbReference type="InterPro" id="IPR036908">
    <property type="entry name" value="RlpA-like_sf"/>
</dbReference>
<protein>
    <submittedName>
        <fullName evidence="5">Barwin-like endoglucanase</fullName>
    </submittedName>
</protein>
<evidence type="ECO:0000256" key="1">
    <source>
        <dbReference type="ARBA" id="ARBA00004613"/>
    </source>
</evidence>
<accession>S3DES8</accession>
<gene>
    <name evidence="5" type="ORF">GLAREA_03453</name>
</gene>
<dbReference type="Proteomes" id="UP000016922">
    <property type="component" value="Unassembled WGS sequence"/>
</dbReference>
<dbReference type="SUPFAM" id="SSF50685">
    <property type="entry name" value="Barwin-like endoglucanases"/>
    <property type="match status" value="1"/>
</dbReference>
<evidence type="ECO:0000313" key="6">
    <source>
        <dbReference type="Proteomes" id="UP000016922"/>
    </source>
</evidence>
<keyword evidence="4" id="KW-0732">Signal</keyword>
<dbReference type="OMA" id="QCGTCYG"/>
<keyword evidence="3" id="KW-0964">Secreted</keyword>
<dbReference type="InterPro" id="IPR010829">
    <property type="entry name" value="Cerato-platanin"/>
</dbReference>
<keyword evidence="6" id="KW-1185">Reference proteome</keyword>
<feature type="signal peptide" evidence="4">
    <location>
        <begin position="1"/>
        <end position="18"/>
    </location>
</feature>
<comment type="subcellular location">
    <subcellularLocation>
        <location evidence="1">Secreted</location>
    </subcellularLocation>
</comment>
<dbReference type="Pfam" id="PF07249">
    <property type="entry name" value="Cerato-platanin"/>
    <property type="match status" value="1"/>
</dbReference>
<proteinExistence type="inferred from homology"/>
<organism evidence="5 6">
    <name type="scientific">Glarea lozoyensis (strain ATCC 20868 / MF5171)</name>
    <dbReference type="NCBI Taxonomy" id="1116229"/>
    <lineage>
        <taxon>Eukaryota</taxon>
        <taxon>Fungi</taxon>
        <taxon>Dikarya</taxon>
        <taxon>Ascomycota</taxon>
        <taxon>Pezizomycotina</taxon>
        <taxon>Leotiomycetes</taxon>
        <taxon>Helotiales</taxon>
        <taxon>Helotiaceae</taxon>
        <taxon>Glarea</taxon>
    </lineage>
</organism>
<dbReference type="AlphaFoldDB" id="S3DES8"/>
<dbReference type="OrthoDB" id="4898945at2759"/>
<dbReference type="GO" id="GO:0005576">
    <property type="term" value="C:extracellular region"/>
    <property type="evidence" value="ECO:0007669"/>
    <property type="project" value="UniProtKB-SubCell"/>
</dbReference>
<evidence type="ECO:0000313" key="5">
    <source>
        <dbReference type="EMBL" id="EPE30486.1"/>
    </source>
</evidence>
<dbReference type="eggNOG" id="ENOG502SQTH">
    <property type="taxonomic scope" value="Eukaryota"/>
</dbReference>
<dbReference type="HOGENOM" id="CLU_111635_0_0_1"/>
<dbReference type="GeneID" id="19462508"/>
<sequence>MQFPVLASIASLLATASAITVSYDTGYDNAGRSLNEVSCSDGANGLVTKGFSTQDSLPTFPRIAGASTVAGWNSASCGTCYSLSYNGRSINVLAVDHAAEGFNIALAAMNELTGNQAEQLGRIDAQWSQVAASDCGL</sequence>
<reference evidence="5 6" key="1">
    <citation type="journal article" date="2013" name="BMC Genomics">
        <title>Genomics-driven discovery of the pneumocandin biosynthetic gene cluster in the fungus Glarea lozoyensis.</title>
        <authorList>
            <person name="Chen L."/>
            <person name="Yue Q."/>
            <person name="Zhang X."/>
            <person name="Xiang M."/>
            <person name="Wang C."/>
            <person name="Li S."/>
            <person name="Che Y."/>
            <person name="Ortiz-Lopez F.J."/>
            <person name="Bills G.F."/>
            <person name="Liu X."/>
            <person name="An Z."/>
        </authorList>
    </citation>
    <scope>NUCLEOTIDE SEQUENCE [LARGE SCALE GENOMIC DNA]</scope>
    <source>
        <strain evidence="6">ATCC 20868 / MF5171</strain>
    </source>
</reference>
<evidence type="ECO:0000256" key="3">
    <source>
        <dbReference type="ARBA" id="ARBA00022525"/>
    </source>
</evidence>
<comment type="similarity">
    <text evidence="2">Belongs to the cerato-platanin family.</text>
</comment>
<dbReference type="RefSeq" id="XP_008081897.1">
    <property type="nucleotide sequence ID" value="XM_008083706.1"/>
</dbReference>
<dbReference type="Gene3D" id="2.40.40.10">
    <property type="entry name" value="RlpA-like domain"/>
    <property type="match status" value="1"/>
</dbReference>
<name>S3DES8_GLAL2</name>